<dbReference type="EMBL" id="CP051680">
    <property type="protein sequence ID" value="QJD83200.1"/>
    <property type="molecule type" value="Genomic_DNA"/>
</dbReference>
<evidence type="ECO:0000313" key="2">
    <source>
        <dbReference type="EMBL" id="QJD83200.1"/>
    </source>
</evidence>
<sequence length="148" mass="16974">MLMRILCIAVVFFFAFNNRAVPASEAPNVAIFDVKQEKVTKVIPFDAVLEQSIVEVLQSSPAMFGGFSLNPRNGLVLHFVFESPIRPANRFYTSRIKELYLFLEPQTKPKALLFLTSNQPKTMVVELDYDTELFIRNNRLETAWQLSQ</sequence>
<dbReference type="KEGG" id="cheb:HH215_08450"/>
<dbReference type="AlphaFoldDB" id="A0A7Z2VHS7"/>
<keyword evidence="3" id="KW-1185">Reference proteome</keyword>
<accession>A0A7Z2VHS7</accession>
<proteinExistence type="predicted"/>
<name>A0A7Z2VHS7_9BACL</name>
<organism evidence="2 3">
    <name type="scientific">Cohnella herbarum</name>
    <dbReference type="NCBI Taxonomy" id="2728023"/>
    <lineage>
        <taxon>Bacteria</taxon>
        <taxon>Bacillati</taxon>
        <taxon>Bacillota</taxon>
        <taxon>Bacilli</taxon>
        <taxon>Bacillales</taxon>
        <taxon>Paenibacillaceae</taxon>
        <taxon>Cohnella</taxon>
    </lineage>
</organism>
<evidence type="ECO:0000256" key="1">
    <source>
        <dbReference type="SAM" id="SignalP"/>
    </source>
</evidence>
<keyword evidence="1" id="KW-0732">Signal</keyword>
<gene>
    <name evidence="2" type="ORF">HH215_08450</name>
</gene>
<dbReference type="RefSeq" id="WP_169279497.1">
    <property type="nucleotide sequence ID" value="NZ_CP051680.1"/>
</dbReference>
<protein>
    <submittedName>
        <fullName evidence="2">Uncharacterized protein</fullName>
    </submittedName>
</protein>
<evidence type="ECO:0000313" key="3">
    <source>
        <dbReference type="Proteomes" id="UP000502248"/>
    </source>
</evidence>
<feature type="signal peptide" evidence="1">
    <location>
        <begin position="1"/>
        <end position="20"/>
    </location>
</feature>
<feature type="chain" id="PRO_5039415268" evidence="1">
    <location>
        <begin position="21"/>
        <end position="148"/>
    </location>
</feature>
<reference evidence="2 3" key="1">
    <citation type="submission" date="2020-04" db="EMBL/GenBank/DDBJ databases">
        <title>Genome sequencing of novel species.</title>
        <authorList>
            <person name="Heo J."/>
            <person name="Kim S.-J."/>
            <person name="Kim J.-S."/>
            <person name="Hong S.-B."/>
            <person name="Kwon S.-W."/>
        </authorList>
    </citation>
    <scope>NUCLEOTIDE SEQUENCE [LARGE SCALE GENOMIC DNA]</scope>
    <source>
        <strain evidence="2 3">MFER-1</strain>
    </source>
</reference>
<dbReference type="Proteomes" id="UP000502248">
    <property type="component" value="Chromosome"/>
</dbReference>